<keyword evidence="5" id="KW-1185">Reference proteome</keyword>
<dbReference type="InParanoid" id="H2XZL5"/>
<proteinExistence type="inferred from homology"/>
<dbReference type="SUPFAM" id="SSF81301">
    <property type="entry name" value="Nucleotidyltransferase"/>
    <property type="match status" value="1"/>
</dbReference>
<evidence type="ECO:0000313" key="4">
    <source>
        <dbReference type="Ensembl" id="ENSCINP00000035099.1"/>
    </source>
</evidence>
<evidence type="ECO:0000256" key="1">
    <source>
        <dbReference type="ARBA" id="ARBA00009526"/>
    </source>
</evidence>
<dbReference type="SUPFAM" id="SSF81631">
    <property type="entry name" value="PAP/OAS1 substrate-binding domain"/>
    <property type="match status" value="1"/>
</dbReference>
<dbReference type="GO" id="GO:0005829">
    <property type="term" value="C:cytosol"/>
    <property type="evidence" value="ECO:0000318"/>
    <property type="project" value="GO_Central"/>
</dbReference>
<dbReference type="FunFam" id="1.10.1410.20:FF:000007">
    <property type="entry name" value="Uncharacterized protein"/>
    <property type="match status" value="1"/>
</dbReference>
<keyword evidence="2" id="KW-1133">Transmembrane helix</keyword>
<organism evidence="4 5">
    <name type="scientific">Ciona intestinalis</name>
    <name type="common">Transparent sea squirt</name>
    <name type="synonym">Ascidia intestinalis</name>
    <dbReference type="NCBI Taxonomy" id="7719"/>
    <lineage>
        <taxon>Eukaryota</taxon>
        <taxon>Metazoa</taxon>
        <taxon>Chordata</taxon>
        <taxon>Tunicata</taxon>
        <taxon>Ascidiacea</taxon>
        <taxon>Phlebobranchia</taxon>
        <taxon>Cionidae</taxon>
        <taxon>Ciona</taxon>
    </lineage>
</organism>
<reference evidence="4" key="3">
    <citation type="submission" date="2025-08" db="UniProtKB">
        <authorList>
            <consortium name="Ensembl"/>
        </authorList>
    </citation>
    <scope>IDENTIFICATION</scope>
</reference>
<feature type="transmembrane region" description="Helical" evidence="2">
    <location>
        <begin position="79"/>
        <end position="98"/>
    </location>
</feature>
<reference evidence="5" key="1">
    <citation type="journal article" date="2002" name="Science">
        <title>The draft genome of Ciona intestinalis: insights into chordate and vertebrate origins.</title>
        <authorList>
            <person name="Dehal P."/>
            <person name="Satou Y."/>
            <person name="Campbell R.K."/>
            <person name="Chapman J."/>
            <person name="Degnan B."/>
            <person name="De Tomaso A."/>
            <person name="Davidson B."/>
            <person name="Di Gregorio A."/>
            <person name="Gelpke M."/>
            <person name="Goodstein D.M."/>
            <person name="Harafuji N."/>
            <person name="Hastings K.E."/>
            <person name="Ho I."/>
            <person name="Hotta K."/>
            <person name="Huang W."/>
            <person name="Kawashima T."/>
            <person name="Lemaire P."/>
            <person name="Martinez D."/>
            <person name="Meinertzhagen I.A."/>
            <person name="Necula S."/>
            <person name="Nonaka M."/>
            <person name="Putnam N."/>
            <person name="Rash S."/>
            <person name="Saiga H."/>
            <person name="Satake M."/>
            <person name="Terry A."/>
            <person name="Yamada L."/>
            <person name="Wang H.G."/>
            <person name="Awazu S."/>
            <person name="Azumi K."/>
            <person name="Boore J."/>
            <person name="Branno M."/>
            <person name="Chin-Bow S."/>
            <person name="DeSantis R."/>
            <person name="Doyle S."/>
            <person name="Francino P."/>
            <person name="Keys D.N."/>
            <person name="Haga S."/>
            <person name="Hayashi H."/>
            <person name="Hino K."/>
            <person name="Imai K.S."/>
            <person name="Inaba K."/>
            <person name="Kano S."/>
            <person name="Kobayashi K."/>
            <person name="Kobayashi M."/>
            <person name="Lee B.I."/>
            <person name="Makabe K.W."/>
            <person name="Manohar C."/>
            <person name="Matassi G."/>
            <person name="Medina M."/>
            <person name="Mochizuki Y."/>
            <person name="Mount S."/>
            <person name="Morishita T."/>
            <person name="Miura S."/>
            <person name="Nakayama A."/>
            <person name="Nishizaka S."/>
            <person name="Nomoto H."/>
            <person name="Ohta F."/>
            <person name="Oishi K."/>
            <person name="Rigoutsos I."/>
            <person name="Sano M."/>
            <person name="Sasaki A."/>
            <person name="Sasakura Y."/>
            <person name="Shoguchi E."/>
            <person name="Shin-i T."/>
            <person name="Spagnuolo A."/>
            <person name="Stainier D."/>
            <person name="Suzuki M.M."/>
            <person name="Tassy O."/>
            <person name="Takatori N."/>
            <person name="Tokuoka M."/>
            <person name="Yagi K."/>
            <person name="Yoshizaki F."/>
            <person name="Wada S."/>
            <person name="Zhang C."/>
            <person name="Hyatt P.D."/>
            <person name="Larimer F."/>
            <person name="Detter C."/>
            <person name="Doggett N."/>
            <person name="Glavina T."/>
            <person name="Hawkins T."/>
            <person name="Richardson P."/>
            <person name="Lucas S."/>
            <person name="Kohara Y."/>
            <person name="Levine M."/>
            <person name="Satoh N."/>
            <person name="Rokhsar D.S."/>
        </authorList>
    </citation>
    <scope>NUCLEOTIDE SEQUENCE [LARGE SCALE GENOMIC DNA]</scope>
</reference>
<dbReference type="InterPro" id="IPR018952">
    <property type="entry name" value="2-5-oligoAdlate_synth_1_dom2/C"/>
</dbReference>
<dbReference type="InterPro" id="IPR043519">
    <property type="entry name" value="NT_sf"/>
</dbReference>
<keyword evidence="2" id="KW-0812">Transmembrane</keyword>
<dbReference type="Gene3D" id="1.10.1410.20">
    <property type="entry name" value="2'-5'-oligoadenylate synthetase 1, domain 2"/>
    <property type="match status" value="1"/>
</dbReference>
<accession>H2XZL5</accession>
<evidence type="ECO:0000256" key="2">
    <source>
        <dbReference type="SAM" id="Phobius"/>
    </source>
</evidence>
<dbReference type="PANTHER" id="PTHR11258:SF22">
    <property type="entry name" value="MATH DOMAIN-CONTAINING PROTEIN"/>
    <property type="match status" value="1"/>
</dbReference>
<dbReference type="HOGENOM" id="CLU_951658_0_0_1"/>
<dbReference type="EMBL" id="EAAA01002830">
    <property type="status" value="NOT_ANNOTATED_CDS"/>
    <property type="molecule type" value="Genomic_DNA"/>
</dbReference>
<reference evidence="4" key="4">
    <citation type="submission" date="2025-09" db="UniProtKB">
        <authorList>
            <consortium name="Ensembl"/>
        </authorList>
    </citation>
    <scope>IDENTIFICATION</scope>
</reference>
<dbReference type="PANTHER" id="PTHR11258">
    <property type="entry name" value="2-5 OLIGOADENYLATE SYNTHETASE"/>
    <property type="match status" value="1"/>
</dbReference>
<evidence type="ECO:0000259" key="3">
    <source>
        <dbReference type="Pfam" id="PF10421"/>
    </source>
</evidence>
<evidence type="ECO:0000313" key="5">
    <source>
        <dbReference type="Proteomes" id="UP000008144"/>
    </source>
</evidence>
<dbReference type="Ensembl" id="ENSCINT00000031498.1">
    <property type="protein sequence ID" value="ENSCINP00000035099.1"/>
    <property type="gene ID" value="ENSCING00000022674.1"/>
</dbReference>
<sequence>SELATAHKEIDQLKTTLSKFIEAKSAIRVTNMIVAGSLGTNTLCSNRWDVDFVLMTPDLPYNGIKNYTIFSYSKALKNYLNFTSIVFLNFFVLSHTLFKYFSSYAVQFIFKGKIEVDLMTSYDWQQTGDNGFDSLYDELLRQRTSENLTWFCPAAAERQIMFIEEQPDQVKDLIKVVKYWRNAADWNEKRWRPSSYLLSLLLIRAYENACHIIEGSLPSNRTVLKCFVKLVLSTANSKPAPVRISWSRFYEPKDYNIEYSSSGNTECPPIIQDPANPANNVAERPVSWHPFRQ</sequence>
<dbReference type="Proteomes" id="UP000008144">
    <property type="component" value="Chromosome 9"/>
</dbReference>
<feature type="domain" description="2'-5'-oligoadenylate synthetase 1" evidence="3">
    <location>
        <begin position="135"/>
        <end position="289"/>
    </location>
</feature>
<dbReference type="GeneTree" id="ENSGT00510000046406"/>
<keyword evidence="2" id="KW-0472">Membrane</keyword>
<dbReference type="GO" id="GO:0005654">
    <property type="term" value="C:nucleoplasm"/>
    <property type="evidence" value="ECO:0000318"/>
    <property type="project" value="GO_Central"/>
</dbReference>
<name>H2XZL5_CIOIN</name>
<reference evidence="4" key="2">
    <citation type="journal article" date="2008" name="Genome Biol.">
        <title>Improved genome assembly and evidence-based global gene model set for the chordate Ciona intestinalis: new insight into intron and operon populations.</title>
        <authorList>
            <person name="Satou Y."/>
            <person name="Mineta K."/>
            <person name="Ogasawara M."/>
            <person name="Sasakura Y."/>
            <person name="Shoguchi E."/>
            <person name="Ueno K."/>
            <person name="Yamada L."/>
            <person name="Matsumoto J."/>
            <person name="Wasserscheid J."/>
            <person name="Dewar K."/>
            <person name="Wiley G.B."/>
            <person name="Macmil S.L."/>
            <person name="Roe B.A."/>
            <person name="Zeller R.W."/>
            <person name="Hastings K.E."/>
            <person name="Lemaire P."/>
            <person name="Lindquist E."/>
            <person name="Endo T."/>
            <person name="Hotta K."/>
            <person name="Inaba K."/>
        </authorList>
    </citation>
    <scope>NUCLEOTIDE SEQUENCE [LARGE SCALE GENOMIC DNA]</scope>
    <source>
        <strain evidence="4">wild type</strain>
    </source>
</reference>
<protein>
    <recommendedName>
        <fullName evidence="3">2'-5'-oligoadenylate synthetase 1 domain-containing protein</fullName>
    </recommendedName>
</protein>
<dbReference type="GO" id="GO:0016020">
    <property type="term" value="C:membrane"/>
    <property type="evidence" value="ECO:0000318"/>
    <property type="project" value="GO_Central"/>
</dbReference>
<dbReference type="AlphaFoldDB" id="H2XZL5"/>
<comment type="similarity">
    <text evidence="1">Belongs to the 2-5A synthase family.</text>
</comment>
<dbReference type="GO" id="GO:0003725">
    <property type="term" value="F:double-stranded RNA binding"/>
    <property type="evidence" value="ECO:0000318"/>
    <property type="project" value="GO_Central"/>
</dbReference>
<dbReference type="GO" id="GO:0001730">
    <property type="term" value="F:2'-5'-oligoadenylate synthetase activity"/>
    <property type="evidence" value="ECO:0000318"/>
    <property type="project" value="GO_Central"/>
</dbReference>
<dbReference type="Pfam" id="PF10421">
    <property type="entry name" value="OAS1_C"/>
    <property type="match status" value="1"/>
</dbReference>